<dbReference type="Pfam" id="PF01610">
    <property type="entry name" value="DDE_Tnp_ISL3"/>
    <property type="match status" value="1"/>
</dbReference>
<evidence type="ECO:0000259" key="1">
    <source>
        <dbReference type="Pfam" id="PF01610"/>
    </source>
</evidence>
<accession>A0A1X6WRN4</accession>
<name>A0A1X6WRN4_9ENTE</name>
<dbReference type="InterPro" id="IPR002560">
    <property type="entry name" value="Transposase_DDE"/>
</dbReference>
<organism evidence="2 3">
    <name type="scientific">Vagococcus fluvialis bH819</name>
    <dbReference type="NCBI Taxonomy" id="1255619"/>
    <lineage>
        <taxon>Bacteria</taxon>
        <taxon>Bacillati</taxon>
        <taxon>Bacillota</taxon>
        <taxon>Bacilli</taxon>
        <taxon>Lactobacillales</taxon>
        <taxon>Enterococcaceae</taxon>
        <taxon>Vagococcus</taxon>
    </lineage>
</organism>
<dbReference type="EMBL" id="FWFD01000016">
    <property type="protein sequence ID" value="SLM86919.1"/>
    <property type="molecule type" value="Genomic_DNA"/>
</dbReference>
<sequence>MNAGYFKLAKKLFPNVSVIIDRFHLVQLSNRSLNVTRIKTMNLY</sequence>
<evidence type="ECO:0000313" key="3">
    <source>
        <dbReference type="Proteomes" id="UP000195918"/>
    </source>
</evidence>
<evidence type="ECO:0000313" key="2">
    <source>
        <dbReference type="EMBL" id="SLM86919.1"/>
    </source>
</evidence>
<gene>
    <name evidence="2" type="ORF">FM121_12555</name>
</gene>
<dbReference type="AlphaFoldDB" id="A0A1X6WRN4"/>
<feature type="domain" description="Transposase IS204/IS1001/IS1096/IS1165 DDE" evidence="1">
    <location>
        <begin position="1"/>
        <end position="42"/>
    </location>
</feature>
<proteinExistence type="predicted"/>
<protein>
    <recommendedName>
        <fullName evidence="1">Transposase IS204/IS1001/IS1096/IS1165 DDE domain-containing protein</fullName>
    </recommendedName>
</protein>
<dbReference type="Proteomes" id="UP000195918">
    <property type="component" value="Unassembled WGS sequence"/>
</dbReference>
<keyword evidence="3" id="KW-1185">Reference proteome</keyword>
<reference evidence="3" key="1">
    <citation type="submission" date="2017-02" db="EMBL/GenBank/DDBJ databases">
        <authorList>
            <person name="Dridi B."/>
        </authorList>
    </citation>
    <scope>NUCLEOTIDE SEQUENCE [LARGE SCALE GENOMIC DNA]</scope>
    <source>
        <strain evidence="3">bH819</strain>
    </source>
</reference>